<proteinExistence type="inferred from homology"/>
<keyword evidence="8" id="KW-1015">Disulfide bond</keyword>
<dbReference type="InterPro" id="IPR013783">
    <property type="entry name" value="Ig-like_fold"/>
</dbReference>
<feature type="domain" description="PKD" evidence="9">
    <location>
        <begin position="342"/>
        <end position="420"/>
    </location>
</feature>
<reference evidence="10 11" key="1">
    <citation type="submission" date="2019-04" db="EMBL/GenBank/DDBJ databases">
        <title>Flavobacterium sp. nov. isolated from construction timber.</title>
        <authorList>
            <person name="Lin S.-Y."/>
            <person name="Chang C.-T."/>
            <person name="Young C.-C."/>
        </authorList>
    </citation>
    <scope>NUCLEOTIDE SEQUENCE [LARGE SCALE GENOMIC DNA]</scope>
    <source>
        <strain evidence="10 11">CC-CTC003</strain>
    </source>
</reference>
<dbReference type="InterPro" id="IPR035986">
    <property type="entry name" value="PKD_dom_sf"/>
</dbReference>
<dbReference type="SUPFAM" id="SSF82171">
    <property type="entry name" value="DPP6 N-terminal domain-like"/>
    <property type="match status" value="1"/>
</dbReference>
<dbReference type="InterPro" id="IPR022409">
    <property type="entry name" value="PKD/Chitinase_dom"/>
</dbReference>
<keyword evidence="7" id="KW-0482">Metalloprotease</keyword>
<evidence type="ECO:0000256" key="6">
    <source>
        <dbReference type="ARBA" id="ARBA00022833"/>
    </source>
</evidence>
<dbReference type="PANTHER" id="PTHR47466">
    <property type="match status" value="1"/>
</dbReference>
<comment type="similarity">
    <text evidence="1">Belongs to the peptidase M43B family.</text>
</comment>
<dbReference type="InterPro" id="IPR000601">
    <property type="entry name" value="PKD_dom"/>
</dbReference>
<dbReference type="NCBIfam" id="TIGR04183">
    <property type="entry name" value="Por_Secre_tail"/>
    <property type="match status" value="1"/>
</dbReference>
<evidence type="ECO:0000256" key="8">
    <source>
        <dbReference type="ARBA" id="ARBA00023157"/>
    </source>
</evidence>
<dbReference type="GO" id="GO:0008237">
    <property type="term" value="F:metallopeptidase activity"/>
    <property type="evidence" value="ECO:0007669"/>
    <property type="project" value="UniProtKB-KW"/>
</dbReference>
<name>A0A4S3ZS87_9FLAO</name>
<dbReference type="Pfam" id="PF00801">
    <property type="entry name" value="PKD"/>
    <property type="match status" value="1"/>
</dbReference>
<dbReference type="SUPFAM" id="SSF49299">
    <property type="entry name" value="PKD domain"/>
    <property type="match status" value="2"/>
</dbReference>
<evidence type="ECO:0000256" key="2">
    <source>
        <dbReference type="ARBA" id="ARBA00022670"/>
    </source>
</evidence>
<dbReference type="Proteomes" id="UP000307507">
    <property type="component" value="Unassembled WGS sequence"/>
</dbReference>
<dbReference type="EMBL" id="SSNZ01000008">
    <property type="protein sequence ID" value="THF48517.1"/>
    <property type="molecule type" value="Genomic_DNA"/>
</dbReference>
<evidence type="ECO:0000256" key="4">
    <source>
        <dbReference type="ARBA" id="ARBA00022729"/>
    </source>
</evidence>
<dbReference type="PROSITE" id="PS50093">
    <property type="entry name" value="PKD"/>
    <property type="match status" value="2"/>
</dbReference>
<keyword evidence="4" id="KW-0732">Signal</keyword>
<dbReference type="GO" id="GO:0006508">
    <property type="term" value="P:proteolysis"/>
    <property type="evidence" value="ECO:0007669"/>
    <property type="project" value="UniProtKB-KW"/>
</dbReference>
<dbReference type="InterPro" id="IPR015943">
    <property type="entry name" value="WD40/YVTN_repeat-like_dom_sf"/>
</dbReference>
<dbReference type="Gene3D" id="3.40.390.10">
    <property type="entry name" value="Collagenase (Catalytic Domain)"/>
    <property type="match status" value="1"/>
</dbReference>
<dbReference type="NCBIfam" id="NF045639">
    <property type="entry name" value="GCX_COOH"/>
    <property type="match status" value="1"/>
</dbReference>
<dbReference type="GO" id="GO:0046872">
    <property type="term" value="F:metal ion binding"/>
    <property type="evidence" value="ECO:0007669"/>
    <property type="project" value="UniProtKB-KW"/>
</dbReference>
<dbReference type="Pfam" id="PF05572">
    <property type="entry name" value="Peptidase_M43"/>
    <property type="match status" value="1"/>
</dbReference>
<evidence type="ECO:0000313" key="11">
    <source>
        <dbReference type="Proteomes" id="UP000307507"/>
    </source>
</evidence>
<keyword evidence="11" id="KW-1185">Reference proteome</keyword>
<organism evidence="10 11">
    <name type="scientific">Flavobacterium supellecticarium</name>
    <dbReference type="NCBI Taxonomy" id="2565924"/>
    <lineage>
        <taxon>Bacteria</taxon>
        <taxon>Pseudomonadati</taxon>
        <taxon>Bacteroidota</taxon>
        <taxon>Flavobacteriia</taxon>
        <taxon>Flavobacteriales</taxon>
        <taxon>Flavobacteriaceae</taxon>
        <taxon>Flavobacterium</taxon>
    </lineage>
</organism>
<dbReference type="InterPro" id="IPR026444">
    <property type="entry name" value="Secre_tail"/>
</dbReference>
<dbReference type="Pfam" id="PF18911">
    <property type="entry name" value="PKD_4"/>
    <property type="match status" value="1"/>
</dbReference>
<dbReference type="SUPFAM" id="SSF55486">
    <property type="entry name" value="Metalloproteases ('zincins'), catalytic domain"/>
    <property type="match status" value="1"/>
</dbReference>
<dbReference type="PANTHER" id="PTHR47466:SF1">
    <property type="entry name" value="METALLOPROTEASE MEP1 (AFU_ORTHOLOGUE AFUA_1G07730)-RELATED"/>
    <property type="match status" value="1"/>
</dbReference>
<keyword evidence="3" id="KW-0479">Metal-binding</keyword>
<dbReference type="AlphaFoldDB" id="A0A4S3ZS87"/>
<evidence type="ECO:0000256" key="7">
    <source>
        <dbReference type="ARBA" id="ARBA00023049"/>
    </source>
</evidence>
<sequence>MKKQYLTILIVLLIAIKGFAQSEPCLTDELMRNALKENPSIQNYLDEMDRTINQTQNQSSKLAASAMITIPVVVYIVHGGVNNPENISDNQVTSQITALNSYFNPHGINFCLATKAGNIAIPSSGGTQTTPGIVHLLSTALTDHDAQTEQQNLVNIAGTTISSNRYLRIWVVKSISNTGAAGTTLGYSMFPNTSPIFDGVVIRSDVFGSAQYCQNCNLMPNYNLGKTLVHEVGHFLGLYHTFHEGCTELNNSNCNLAGDRICDTPPTETANFLCINKDTCIEPNNQPDDIHNHMDYGDDNCSTHFSEGQRSRMFATLFTYRYELFDTDNSIYTGICNYQNMISATFSASNYAPCQGTTVTFSPTMTGSNITYLWNFGDPASGNNNTSTLQNPTHLFSSVSNSPYNVTLTINNGTSSSTSAKQIFNSLCQPIQNEDNSWYFSTYNGLNFNTGTPLYNSSIPFTNTMQEACSVQNDPSGNVLFYTNGINVWNKNHILINNSNSIKGDTSSASGAITVKNPANNNQYYIFTKGSDLTNNGFRYSIINNSNGVISMSSTVGQPITFPNGYLTGDNNSILGGEGVSAAQHCDGYWIVTSSRKSSGYFLVVYSLTSSGLSFINETALPTNITRNLSTIEFSPNGNKIAYINRAGTVLLFDFNKFTGAVSNMKSTSSNELYYSGSFSPDSALFYYGAGSKVYQINANAVNPNESRMTIFNGSATINGFQKGPDNKIYLSFTNSKLAVIHNPNIIATPDNANACNFTPNGPILQQSLSYALPNMVDAKIETAFNNTISHSASGCLTYKFNANVCTQTFSWNFGDSASGANNTSTLANPSHTFSSAGTYTVTLISGGNTITKTITVGMASANILGSTSACSTNSNATNNFVVLQEGQRAQWSITSGAGSINGLNNQSNVLVNWTSLPGTISVTVTDVNGCTSTATKTITANCNPTTNCDNDLVLNTTEATNTTHQVSNTITLNGNYTINSGVNVNLKAGNTIIFKPNSVVKSGANMLAKIENCPEQKTVFEDLKMAPETTIDQIRLYPNPTTSRIKIETSGAPMTEIAISSFEGKSIFIYKLKESTQLYQIDMSDLQNGIYFLTIKSSTGELVTKKIIKQ</sequence>
<feature type="domain" description="PKD" evidence="9">
    <location>
        <begin position="809"/>
        <end position="844"/>
    </location>
</feature>
<accession>A0A4S3ZS87</accession>
<dbReference type="CDD" id="cd00146">
    <property type="entry name" value="PKD"/>
    <property type="match status" value="2"/>
</dbReference>
<dbReference type="Pfam" id="PF18962">
    <property type="entry name" value="Por_Secre_tail"/>
    <property type="match status" value="1"/>
</dbReference>
<dbReference type="RefSeq" id="WP_136403980.1">
    <property type="nucleotide sequence ID" value="NZ_SSNZ01000008.1"/>
</dbReference>
<evidence type="ECO:0000259" key="9">
    <source>
        <dbReference type="PROSITE" id="PS50093"/>
    </source>
</evidence>
<protein>
    <submittedName>
        <fullName evidence="10">PKD domain-containing protein</fullName>
    </submittedName>
</protein>
<comment type="caution">
    <text evidence="10">The sequence shown here is derived from an EMBL/GenBank/DDBJ whole genome shotgun (WGS) entry which is preliminary data.</text>
</comment>
<keyword evidence="6" id="KW-0862">Zinc</keyword>
<dbReference type="Gene3D" id="2.130.10.10">
    <property type="entry name" value="YVTN repeat-like/Quinoprotein amine dehydrogenase"/>
    <property type="match status" value="1"/>
</dbReference>
<keyword evidence="5" id="KW-0378">Hydrolase</keyword>
<dbReference type="InterPro" id="IPR024079">
    <property type="entry name" value="MetalloPept_cat_dom_sf"/>
</dbReference>
<keyword evidence="2" id="KW-0645">Protease</keyword>
<evidence type="ECO:0000313" key="10">
    <source>
        <dbReference type="EMBL" id="THF48517.1"/>
    </source>
</evidence>
<dbReference type="Gene3D" id="2.60.40.10">
    <property type="entry name" value="Immunoglobulins"/>
    <property type="match status" value="2"/>
</dbReference>
<evidence type="ECO:0000256" key="1">
    <source>
        <dbReference type="ARBA" id="ARBA00008721"/>
    </source>
</evidence>
<evidence type="ECO:0000256" key="3">
    <source>
        <dbReference type="ARBA" id="ARBA00022723"/>
    </source>
</evidence>
<dbReference type="InterPro" id="IPR008754">
    <property type="entry name" value="Peptidase_M43"/>
</dbReference>
<dbReference type="OrthoDB" id="6278496at2"/>
<dbReference type="SMART" id="SM00089">
    <property type="entry name" value="PKD"/>
    <property type="match status" value="2"/>
</dbReference>
<evidence type="ECO:0000256" key="5">
    <source>
        <dbReference type="ARBA" id="ARBA00022801"/>
    </source>
</evidence>
<dbReference type="InterPro" id="IPR055015">
    <property type="entry name" value="GCX_COOH"/>
</dbReference>
<gene>
    <name evidence="10" type="ORF">E6C50_14640</name>
</gene>